<dbReference type="Proteomes" id="UP000015104">
    <property type="component" value="Unassembled WGS sequence"/>
</dbReference>
<dbReference type="OrthoDB" id="45518at2759"/>
<dbReference type="KEGG" id="tut:107363750"/>
<sequence length="248" mass="28366">MASGTEWIDVLQRKGIIKKDEATIDDQDELTLQSSEGGFNDNQDKIVAYFEKPKSDSNENSDDDEDFLDHLGEDDERAFHEYRQKRLAELRLQEMKPRFGEVIEITKQDYVDQVNKAGEGIWVVLHVYREGDTLCSLINNHLRYLAMKFVHTKFIKSLVQLCIPNFPESNLPAIFVYYEGELKKQILGSDSFGGTNLKQDDLEWMISETGAIKTSLESDPRKKSFKPRKHYTCLGGLGGGRDSDSDED</sequence>
<dbReference type="AlphaFoldDB" id="T1KG12"/>
<evidence type="ECO:0000256" key="1">
    <source>
        <dbReference type="ARBA" id="ARBA00009686"/>
    </source>
</evidence>
<dbReference type="CDD" id="cd02988">
    <property type="entry name" value="Phd_like_VIAF"/>
    <property type="match status" value="1"/>
</dbReference>
<name>T1KG12_TETUR</name>
<dbReference type="InterPro" id="IPR036249">
    <property type="entry name" value="Thioredoxin-like_sf"/>
</dbReference>
<dbReference type="STRING" id="32264.T1KG12"/>
<reference evidence="4" key="1">
    <citation type="submission" date="2011-08" db="EMBL/GenBank/DDBJ databases">
        <authorList>
            <person name="Rombauts S."/>
        </authorList>
    </citation>
    <scope>NUCLEOTIDE SEQUENCE</scope>
    <source>
        <strain evidence="4">London</strain>
    </source>
</reference>
<dbReference type="Gene3D" id="3.40.30.10">
    <property type="entry name" value="Glutaredoxin"/>
    <property type="match status" value="1"/>
</dbReference>
<evidence type="ECO:0000313" key="3">
    <source>
        <dbReference type="EnsemblMetazoa" id="tetur10g05090.1"/>
    </source>
</evidence>
<dbReference type="GO" id="GO:0005737">
    <property type="term" value="C:cytoplasm"/>
    <property type="evidence" value="ECO:0007669"/>
    <property type="project" value="TreeGrafter"/>
</dbReference>
<dbReference type="EMBL" id="CAEY01000040">
    <property type="status" value="NOT_ANNOTATED_CDS"/>
    <property type="molecule type" value="Genomic_DNA"/>
</dbReference>
<dbReference type="GO" id="GO:0006457">
    <property type="term" value="P:protein folding"/>
    <property type="evidence" value="ECO:0007669"/>
    <property type="project" value="TreeGrafter"/>
</dbReference>
<keyword evidence="4" id="KW-1185">Reference proteome</keyword>
<dbReference type="SUPFAM" id="SSF52833">
    <property type="entry name" value="Thioredoxin-like"/>
    <property type="match status" value="1"/>
</dbReference>
<proteinExistence type="inferred from homology"/>
<organism evidence="3 4">
    <name type="scientific">Tetranychus urticae</name>
    <name type="common">Two-spotted spider mite</name>
    <dbReference type="NCBI Taxonomy" id="32264"/>
    <lineage>
        <taxon>Eukaryota</taxon>
        <taxon>Metazoa</taxon>
        <taxon>Ecdysozoa</taxon>
        <taxon>Arthropoda</taxon>
        <taxon>Chelicerata</taxon>
        <taxon>Arachnida</taxon>
        <taxon>Acari</taxon>
        <taxon>Acariformes</taxon>
        <taxon>Trombidiformes</taxon>
        <taxon>Prostigmata</taxon>
        <taxon>Eleutherengona</taxon>
        <taxon>Raphignathae</taxon>
        <taxon>Tetranychoidea</taxon>
        <taxon>Tetranychidae</taxon>
        <taxon>Tetranychus</taxon>
    </lineage>
</organism>
<evidence type="ECO:0000313" key="4">
    <source>
        <dbReference type="Proteomes" id="UP000015104"/>
    </source>
</evidence>
<dbReference type="PANTHER" id="PTHR45809:SF3">
    <property type="entry name" value="VIRAL IAP-ASSOCIATED FACTOR HOMOLOG"/>
    <property type="match status" value="1"/>
</dbReference>
<gene>
    <name evidence="3" type="primary">107363750</name>
</gene>
<protein>
    <recommendedName>
        <fullName evidence="2">Phosducin domain-containing protein</fullName>
    </recommendedName>
</protein>
<dbReference type="InterPro" id="IPR051498">
    <property type="entry name" value="Phosducin-like_chap/apop_reg"/>
</dbReference>
<dbReference type="HOGENOM" id="CLU_072604_0_0_1"/>
<dbReference type="EnsemblMetazoa" id="tetur10g05090.1">
    <property type="protein sequence ID" value="tetur10g05090.1"/>
    <property type="gene ID" value="tetur10g05090"/>
</dbReference>
<dbReference type="OMA" id="VQYRYGN"/>
<dbReference type="InterPro" id="IPR024253">
    <property type="entry name" value="Phosducin_thioredoxin-like_dom"/>
</dbReference>
<accession>T1KG12</accession>
<reference evidence="3" key="2">
    <citation type="submission" date="2015-06" db="UniProtKB">
        <authorList>
            <consortium name="EnsemblMetazoa"/>
        </authorList>
    </citation>
    <scope>IDENTIFICATION</scope>
</reference>
<feature type="domain" description="Phosducin" evidence="2">
    <location>
        <begin position="70"/>
        <end position="210"/>
    </location>
</feature>
<evidence type="ECO:0000259" key="2">
    <source>
        <dbReference type="Pfam" id="PF02114"/>
    </source>
</evidence>
<dbReference type="eggNOG" id="KOG3170">
    <property type="taxonomic scope" value="Eukaryota"/>
</dbReference>
<comment type="similarity">
    <text evidence="1">Belongs to the phosducin family.</text>
</comment>
<dbReference type="PANTHER" id="PTHR45809">
    <property type="entry name" value="VIRAL IAP-ASSOCIATED FACTOR HOMOLOG"/>
    <property type="match status" value="1"/>
</dbReference>
<dbReference type="Pfam" id="PF02114">
    <property type="entry name" value="Phosducin"/>
    <property type="match status" value="1"/>
</dbReference>